<keyword evidence="1" id="KW-1133">Transmembrane helix</keyword>
<evidence type="ECO:0000313" key="2">
    <source>
        <dbReference type="EMBL" id="ACB51373.1"/>
    </source>
</evidence>
<proteinExistence type="predicted"/>
<protein>
    <submittedName>
        <fullName evidence="2">Uncharacterized protein</fullName>
    </submittedName>
</protein>
<name>B1X1E4_CROS5</name>
<keyword evidence="1" id="KW-0472">Membrane</keyword>
<dbReference type="STRING" id="43989.cce_2023"/>
<accession>B1X1E4</accession>
<feature type="transmembrane region" description="Helical" evidence="1">
    <location>
        <begin position="20"/>
        <end position="42"/>
    </location>
</feature>
<dbReference type="KEGG" id="cyt:cce_2023"/>
<gene>
    <name evidence="2" type="ordered locus">cce_2023</name>
</gene>
<dbReference type="HOGENOM" id="CLU_2568117_0_0_3"/>
<sequence length="81" mass="9250">MEINKNSKTKPKRVKVRLNFILFIYIVENLILFNLIKARLLLSITALATKVKEASEKLSRFVLTKSLTDLGRARSSTLTTQ</sequence>
<keyword evidence="3" id="KW-1185">Reference proteome</keyword>
<reference evidence="2 3" key="1">
    <citation type="journal article" date="2008" name="Proc. Natl. Acad. Sci. U.S.A.">
        <title>The genome of Cyanothece 51142, a unicellular diazotrophic cyanobacterium important in the marine nitrogen cycle.</title>
        <authorList>
            <person name="Welsh E.A."/>
            <person name="Liberton M."/>
            <person name="Stoeckel J."/>
            <person name="Loh T."/>
            <person name="Elvitigala T."/>
            <person name="Wang C."/>
            <person name="Wollam A."/>
            <person name="Fulton R.S."/>
            <person name="Clifton S.W."/>
            <person name="Jacobs J.M."/>
            <person name="Aurora R."/>
            <person name="Ghosh B.K."/>
            <person name="Sherman L.A."/>
            <person name="Smith R.D."/>
            <person name="Wilson R.K."/>
            <person name="Pakrasi H.B."/>
        </authorList>
    </citation>
    <scope>NUCLEOTIDE SEQUENCE [LARGE SCALE GENOMIC DNA]</scope>
    <source>
        <strain evidence="3">ATCC 51142 / BH68</strain>
    </source>
</reference>
<dbReference type="Proteomes" id="UP000001203">
    <property type="component" value="Chromosome circular"/>
</dbReference>
<evidence type="ECO:0000313" key="3">
    <source>
        <dbReference type="Proteomes" id="UP000001203"/>
    </source>
</evidence>
<keyword evidence="1" id="KW-0812">Transmembrane</keyword>
<evidence type="ECO:0000256" key="1">
    <source>
        <dbReference type="SAM" id="Phobius"/>
    </source>
</evidence>
<dbReference type="EMBL" id="CP000806">
    <property type="protein sequence ID" value="ACB51373.1"/>
    <property type="molecule type" value="Genomic_DNA"/>
</dbReference>
<dbReference type="AlphaFoldDB" id="B1X1E4"/>
<organism evidence="2 3">
    <name type="scientific">Crocosphaera subtropica (strain ATCC 51142 / BH68)</name>
    <name type="common">Cyanothece sp. (strain ATCC 51142)</name>
    <dbReference type="NCBI Taxonomy" id="43989"/>
    <lineage>
        <taxon>Bacteria</taxon>
        <taxon>Bacillati</taxon>
        <taxon>Cyanobacteriota</taxon>
        <taxon>Cyanophyceae</taxon>
        <taxon>Oscillatoriophycideae</taxon>
        <taxon>Chroococcales</taxon>
        <taxon>Aphanothecaceae</taxon>
        <taxon>Crocosphaera</taxon>
        <taxon>Crocosphaera subtropica</taxon>
    </lineage>
</organism>